<name>Q55H40_DICDI</name>
<evidence type="ECO:0000313" key="2">
    <source>
        <dbReference type="Proteomes" id="UP000002195"/>
    </source>
</evidence>
<protein>
    <submittedName>
        <fullName evidence="1">Uncharacterized protein</fullName>
    </submittedName>
</protein>
<dbReference type="RefSeq" id="XP_647778.1">
    <property type="nucleotide sequence ID" value="XM_642686.1"/>
</dbReference>
<evidence type="ECO:0000313" key="1">
    <source>
        <dbReference type="EMBL" id="EAL73854.1"/>
    </source>
</evidence>
<dbReference type="HOGENOM" id="CLU_2241664_0_0_1"/>
<reference evidence="1 2" key="1">
    <citation type="journal article" date="2005" name="Nature">
        <title>The genome of the social amoeba Dictyostelium discoideum.</title>
        <authorList>
            <consortium name="The Dictyostelium discoideum Sequencing Consortium"/>
            <person name="Eichinger L."/>
            <person name="Pachebat J.A."/>
            <person name="Glockner G."/>
            <person name="Rajandream M.A."/>
            <person name="Sucgang R."/>
            <person name="Berriman M."/>
            <person name="Song J."/>
            <person name="Olsen R."/>
            <person name="Szafranski K."/>
            <person name="Xu Q."/>
            <person name="Tunggal B."/>
            <person name="Kummerfeld S."/>
            <person name="Madera M."/>
            <person name="Konfortov B.A."/>
            <person name="Rivero F."/>
            <person name="Bankier A.T."/>
            <person name="Lehmann R."/>
            <person name="Hamlin N."/>
            <person name="Davies R."/>
            <person name="Gaudet P."/>
            <person name="Fey P."/>
            <person name="Pilcher K."/>
            <person name="Chen G."/>
            <person name="Saunders D."/>
            <person name="Sodergren E."/>
            <person name="Davis P."/>
            <person name="Kerhornou A."/>
            <person name="Nie X."/>
            <person name="Hall N."/>
            <person name="Anjard C."/>
            <person name="Hemphill L."/>
            <person name="Bason N."/>
            <person name="Farbrother P."/>
            <person name="Desany B."/>
            <person name="Just E."/>
            <person name="Morio T."/>
            <person name="Rost R."/>
            <person name="Churcher C."/>
            <person name="Cooper J."/>
            <person name="Haydock S."/>
            <person name="van Driessche N."/>
            <person name="Cronin A."/>
            <person name="Goodhead I."/>
            <person name="Muzny D."/>
            <person name="Mourier T."/>
            <person name="Pain A."/>
            <person name="Lu M."/>
            <person name="Harper D."/>
            <person name="Lindsay R."/>
            <person name="Hauser H."/>
            <person name="James K."/>
            <person name="Quiles M."/>
            <person name="Madan Babu M."/>
            <person name="Saito T."/>
            <person name="Buchrieser C."/>
            <person name="Wardroper A."/>
            <person name="Felder M."/>
            <person name="Thangavelu M."/>
            <person name="Johnson D."/>
            <person name="Knights A."/>
            <person name="Loulseged H."/>
            <person name="Mungall K."/>
            <person name="Oliver K."/>
            <person name="Price C."/>
            <person name="Quail M.A."/>
            <person name="Urushihara H."/>
            <person name="Hernandez J."/>
            <person name="Rabbinowitsch E."/>
            <person name="Steffen D."/>
            <person name="Sanders M."/>
            <person name="Ma J."/>
            <person name="Kohara Y."/>
            <person name="Sharp S."/>
            <person name="Simmonds M."/>
            <person name="Spiegler S."/>
            <person name="Tivey A."/>
            <person name="Sugano S."/>
            <person name="White B."/>
            <person name="Walker D."/>
            <person name="Woodward J."/>
            <person name="Winckler T."/>
            <person name="Tanaka Y."/>
            <person name="Shaulsky G."/>
            <person name="Schleicher M."/>
            <person name="Weinstock G."/>
            <person name="Rosenthal A."/>
            <person name="Cox E.C."/>
            <person name="Chisholm R.L."/>
            <person name="Gibbs R."/>
            <person name="Loomis W.F."/>
            <person name="Platzer M."/>
            <person name="Kay R.R."/>
            <person name="Williams J."/>
            <person name="Dear P.H."/>
            <person name="Noegel A.A."/>
            <person name="Barrell B."/>
            <person name="Kuspa A."/>
        </authorList>
    </citation>
    <scope>NUCLEOTIDE SEQUENCE [LARGE SCALE GENOMIC DNA]</scope>
    <source>
        <strain evidence="1 2">AX4</strain>
    </source>
</reference>
<dbReference type="EMBL" id="AAFI02000001">
    <property type="protein sequence ID" value="EAL73854.1"/>
    <property type="molecule type" value="Genomic_DNA"/>
</dbReference>
<accession>Q55H40</accession>
<gene>
    <name evidence="1" type="ORF">DDB_G0267234</name>
</gene>
<dbReference type="Proteomes" id="UP000002195">
    <property type="component" value="Unassembled WGS sequence"/>
</dbReference>
<dbReference type="VEuPathDB" id="AmoebaDB:DDB_G0267234"/>
<keyword evidence="2" id="KW-1185">Reference proteome</keyword>
<dbReference type="InParanoid" id="Q55H40"/>
<organism evidence="1 2">
    <name type="scientific">Dictyostelium discoideum</name>
    <name type="common">Social amoeba</name>
    <dbReference type="NCBI Taxonomy" id="44689"/>
    <lineage>
        <taxon>Eukaryota</taxon>
        <taxon>Amoebozoa</taxon>
        <taxon>Evosea</taxon>
        <taxon>Eumycetozoa</taxon>
        <taxon>Dictyostelia</taxon>
        <taxon>Dictyosteliales</taxon>
        <taxon>Dictyosteliaceae</taxon>
        <taxon>Dictyostelium</taxon>
    </lineage>
</organism>
<comment type="caution">
    <text evidence="1">The sequence shown here is derived from an EMBL/GenBank/DDBJ whole genome shotgun (WGS) entry which is preliminary data.</text>
</comment>
<proteinExistence type="predicted"/>
<dbReference type="KEGG" id="ddi:DDB_G0267234"/>
<dbReference type="PaxDb" id="44689-DDB0216465"/>
<dbReference type="GeneID" id="8615804"/>
<sequence>MRSAANNLGGTKACHLRELFTIGFSGSRQTGKTRWLIEYTIRNPNVLVVVINLYFKRALLQYATAYDNLKDGLVVGRAPVSFETSNEVIESNAGIQGTVSFSSLI</sequence>
<dbReference type="AlphaFoldDB" id="Q55H40"/>